<comment type="caution">
    <text evidence="5">The sequence shown here is derived from an EMBL/GenBank/DDBJ whole genome shotgun (WGS) entry which is preliminary data.</text>
</comment>
<feature type="region of interest" description="Disordered" evidence="3">
    <location>
        <begin position="1"/>
        <end position="24"/>
    </location>
</feature>
<dbReference type="InterPro" id="IPR001245">
    <property type="entry name" value="Ser-Thr/Tyr_kinase_cat_dom"/>
</dbReference>
<proteinExistence type="predicted"/>
<keyword evidence="1" id="KW-0547">Nucleotide-binding</keyword>
<keyword evidence="2" id="KW-0067">ATP-binding</keyword>
<dbReference type="PANTHER" id="PTHR44329:SF298">
    <property type="entry name" value="MIXED LINEAGE KINASE DOMAIN-LIKE PROTEIN"/>
    <property type="match status" value="1"/>
</dbReference>
<dbReference type="AlphaFoldDB" id="A0A8H3AUL0"/>
<name>A0A8H3AUL0_9AGAM</name>
<dbReference type="Gene3D" id="1.10.510.10">
    <property type="entry name" value="Transferase(Phosphotransferase) domain 1"/>
    <property type="match status" value="1"/>
</dbReference>
<dbReference type="GO" id="GO:0004674">
    <property type="term" value="F:protein serine/threonine kinase activity"/>
    <property type="evidence" value="ECO:0007669"/>
    <property type="project" value="TreeGrafter"/>
</dbReference>
<dbReference type="InterPro" id="IPR051681">
    <property type="entry name" value="Ser/Thr_Kinases-Pseudokinases"/>
</dbReference>
<dbReference type="EMBL" id="CAJMXA010000706">
    <property type="protein sequence ID" value="CAE6440260.1"/>
    <property type="molecule type" value="Genomic_DNA"/>
</dbReference>
<gene>
    <name evidence="5" type="ORF">RDB_LOCUS36045</name>
</gene>
<dbReference type="GO" id="GO:0005524">
    <property type="term" value="F:ATP binding"/>
    <property type="evidence" value="ECO:0007669"/>
    <property type="project" value="UniProtKB-KW"/>
</dbReference>
<sequence>MGRSDRSHVSTPGPPSPGEVASIFDPGGYIPHSPLSCTGHGSNGFPWSSYHIPSPMATEPVGLLLDECPLVGKPSDSWIFSEMSMEEIVGALCEHGCTDLTDQLSLPECQDLPFKTGGPGNLYRGALCAGQQIVIKCLRPVIHQTSHGRQTLKRAGEELCVWSQCQHPNVIQLLGVAQYRKQLAVVSPWMPRGTLNRFLSLNLPSVVDRYKLCCQIAEGVAYLHEMGIVHGDIKAVSCHFLSFLNPQGNLNDVVRRPTFWSPRINGLYSPSLVVVSSRDILFNPTVLQRELIYPFVGRYVSQVCRWTCADNSTYEAPEALEGQGTPTAKGDVYALGMASLMTTLS</sequence>
<dbReference type="InterPro" id="IPR011009">
    <property type="entry name" value="Kinase-like_dom_sf"/>
</dbReference>
<dbReference type="InterPro" id="IPR000719">
    <property type="entry name" value="Prot_kinase_dom"/>
</dbReference>
<evidence type="ECO:0000259" key="4">
    <source>
        <dbReference type="PROSITE" id="PS50011"/>
    </source>
</evidence>
<evidence type="ECO:0000256" key="3">
    <source>
        <dbReference type="SAM" id="MobiDB-lite"/>
    </source>
</evidence>
<dbReference type="PROSITE" id="PS50011">
    <property type="entry name" value="PROTEIN_KINASE_DOM"/>
    <property type="match status" value="1"/>
</dbReference>
<evidence type="ECO:0000313" key="5">
    <source>
        <dbReference type="EMBL" id="CAE6440260.1"/>
    </source>
</evidence>
<feature type="domain" description="Protein kinase" evidence="4">
    <location>
        <begin position="108"/>
        <end position="345"/>
    </location>
</feature>
<protein>
    <recommendedName>
        <fullName evidence="4">Protein kinase domain-containing protein</fullName>
    </recommendedName>
</protein>
<dbReference type="PANTHER" id="PTHR44329">
    <property type="entry name" value="SERINE/THREONINE-PROTEIN KINASE TNNI3K-RELATED"/>
    <property type="match status" value="1"/>
</dbReference>
<dbReference type="Proteomes" id="UP000663853">
    <property type="component" value="Unassembled WGS sequence"/>
</dbReference>
<reference evidence="5" key="1">
    <citation type="submission" date="2021-01" db="EMBL/GenBank/DDBJ databases">
        <authorList>
            <person name="Kaushik A."/>
        </authorList>
    </citation>
    <scope>NUCLEOTIDE SEQUENCE</scope>
    <source>
        <strain evidence="5">AG6-10EEA</strain>
    </source>
</reference>
<organism evidence="5 6">
    <name type="scientific">Rhizoctonia solani</name>
    <dbReference type="NCBI Taxonomy" id="456999"/>
    <lineage>
        <taxon>Eukaryota</taxon>
        <taxon>Fungi</taxon>
        <taxon>Dikarya</taxon>
        <taxon>Basidiomycota</taxon>
        <taxon>Agaricomycotina</taxon>
        <taxon>Agaricomycetes</taxon>
        <taxon>Cantharellales</taxon>
        <taxon>Ceratobasidiaceae</taxon>
        <taxon>Rhizoctonia</taxon>
    </lineage>
</organism>
<evidence type="ECO:0000256" key="1">
    <source>
        <dbReference type="ARBA" id="ARBA00022741"/>
    </source>
</evidence>
<evidence type="ECO:0000313" key="6">
    <source>
        <dbReference type="Proteomes" id="UP000663853"/>
    </source>
</evidence>
<dbReference type="Pfam" id="PF07714">
    <property type="entry name" value="PK_Tyr_Ser-Thr"/>
    <property type="match status" value="1"/>
</dbReference>
<evidence type="ECO:0000256" key="2">
    <source>
        <dbReference type="ARBA" id="ARBA00022840"/>
    </source>
</evidence>
<accession>A0A8H3AUL0</accession>
<dbReference type="SUPFAM" id="SSF56112">
    <property type="entry name" value="Protein kinase-like (PK-like)"/>
    <property type="match status" value="1"/>
</dbReference>